<keyword evidence="2" id="KW-1185">Reference proteome</keyword>
<name>A0A1R4GD61_9MICC</name>
<sequence length="420" mass="44772">MLLALLFGVGAAIARRPDIAVLGALFALIAVSTPRRFGNQHVPTVEFDRSTRGPLLGGARRRILFRDAANNTQAGPALMVVRAVAPGGRESAVVTTTAESTGLGIRVPRGGRRDLLVYRVSAFSPDLGICRHEAETGKLTAMLQPQPDPVRRLPIPSALRAHAGNHHARLRGGGTELRDVGPLKPGDDRRHIDWRASARSTDASGIPLVRRYLAPADAGVTLAIDARVDFPGRVAAWIDPTLDALRMETSLQLTRSAAGSLAAAYLARGDRVGMLDAVGFSSPVRPAAGYRQLELVRRRLAALMVSASSFLPRRLPTPAPGTLVYFFSPLLDHDVASIPARWVRAGHIVAVVDTLPEPDATDLPFSEAQALTLLMATRAAVRAELAAEGIEVLPAAGLRESVERWGLSRARANSLPGGVR</sequence>
<dbReference type="Proteomes" id="UP000195913">
    <property type="component" value="Unassembled WGS sequence"/>
</dbReference>
<reference evidence="1 2" key="1">
    <citation type="submission" date="2017-02" db="EMBL/GenBank/DDBJ databases">
        <authorList>
            <person name="Peterson S.W."/>
        </authorList>
    </citation>
    <scope>NUCLEOTIDE SEQUENCE [LARGE SCALE GENOMIC DNA]</scope>
    <source>
        <strain evidence="1 2">B Ar 00.02</strain>
    </source>
</reference>
<evidence type="ECO:0000313" key="1">
    <source>
        <dbReference type="EMBL" id="SJM66106.1"/>
    </source>
</evidence>
<protein>
    <submittedName>
        <fullName evidence="1">Uncharacterized protein</fullName>
    </submittedName>
</protein>
<dbReference type="PANTHER" id="PTHR33608:SF14">
    <property type="entry name" value="POSSIBLE CONSERVED SECRETED PROTEIN"/>
    <property type="match status" value="1"/>
</dbReference>
<dbReference type="EMBL" id="FUHW01000033">
    <property type="protein sequence ID" value="SJM66106.1"/>
    <property type="molecule type" value="Genomic_DNA"/>
</dbReference>
<evidence type="ECO:0000313" key="2">
    <source>
        <dbReference type="Proteomes" id="UP000195913"/>
    </source>
</evidence>
<accession>A0A1R4GD61</accession>
<gene>
    <name evidence="1" type="ORF">FM101_09655</name>
</gene>
<proteinExistence type="predicted"/>
<dbReference type="AlphaFoldDB" id="A0A1R4GD61"/>
<dbReference type="PANTHER" id="PTHR33608">
    <property type="entry name" value="BLL2464 PROTEIN"/>
    <property type="match status" value="1"/>
</dbReference>
<organism evidence="1 2">
    <name type="scientific">Arthrobacter rhombi</name>
    <dbReference type="NCBI Taxonomy" id="71253"/>
    <lineage>
        <taxon>Bacteria</taxon>
        <taxon>Bacillati</taxon>
        <taxon>Actinomycetota</taxon>
        <taxon>Actinomycetes</taxon>
        <taxon>Micrococcales</taxon>
        <taxon>Micrococcaceae</taxon>
        <taxon>Arthrobacter</taxon>
    </lineage>
</organism>